<dbReference type="Proteomes" id="UP001239111">
    <property type="component" value="Chromosome 4"/>
</dbReference>
<sequence length="294" mass="33370">MEKDEKLWSQITFRVLMNSVTHPFEYAKVLIQIGYEPIEPRPTTTVFGKPALGLPNIFQYLRYIKGVDGFAGCYRGLVPKLCAQTLYAVSFDKATKAVEFEDPADESVPIDDLEDKERDKRYVQEFFRSLIGRTVGIIVSHPFDVIAVRMMAQFIGGETKYVTLVGSIGEVYRENGISGFFAGIVPRIIADATTLAVVSISTYIINKHFVQDRELRTYTSATMTFLASTITYPFLVVSQCMAVNKSGLIAGEPPMMPIYVDWIDCWKHLSQTKQLKRGSSLLWRYYAGDKFRRF</sequence>
<comment type="caution">
    <text evidence="1">The sequence shown here is derived from an EMBL/GenBank/DDBJ whole genome shotgun (WGS) entry which is preliminary data.</text>
</comment>
<gene>
    <name evidence="1" type="ORF">QAD02_009238</name>
</gene>
<organism evidence="1 2">
    <name type="scientific">Eretmocerus hayati</name>
    <dbReference type="NCBI Taxonomy" id="131215"/>
    <lineage>
        <taxon>Eukaryota</taxon>
        <taxon>Metazoa</taxon>
        <taxon>Ecdysozoa</taxon>
        <taxon>Arthropoda</taxon>
        <taxon>Hexapoda</taxon>
        <taxon>Insecta</taxon>
        <taxon>Pterygota</taxon>
        <taxon>Neoptera</taxon>
        <taxon>Endopterygota</taxon>
        <taxon>Hymenoptera</taxon>
        <taxon>Apocrita</taxon>
        <taxon>Proctotrupomorpha</taxon>
        <taxon>Chalcidoidea</taxon>
        <taxon>Aphelinidae</taxon>
        <taxon>Aphelininae</taxon>
        <taxon>Eretmocerus</taxon>
    </lineage>
</organism>
<proteinExistence type="predicted"/>
<evidence type="ECO:0000313" key="2">
    <source>
        <dbReference type="Proteomes" id="UP001239111"/>
    </source>
</evidence>
<reference evidence="1" key="1">
    <citation type="submission" date="2023-04" db="EMBL/GenBank/DDBJ databases">
        <title>A chromosome-level genome assembly of the parasitoid wasp Eretmocerus hayati.</title>
        <authorList>
            <person name="Zhong Y."/>
            <person name="Liu S."/>
            <person name="Liu Y."/>
        </authorList>
    </citation>
    <scope>NUCLEOTIDE SEQUENCE</scope>
    <source>
        <strain evidence="1">ZJU_SS_LIU_2023</strain>
    </source>
</reference>
<evidence type="ECO:0000313" key="1">
    <source>
        <dbReference type="EMBL" id="KAJ8667575.1"/>
    </source>
</evidence>
<name>A0ACC2ND70_9HYME</name>
<keyword evidence="2" id="KW-1185">Reference proteome</keyword>
<protein>
    <submittedName>
        <fullName evidence="1">Uncharacterized protein</fullName>
    </submittedName>
</protein>
<dbReference type="EMBL" id="CM056744">
    <property type="protein sequence ID" value="KAJ8667575.1"/>
    <property type="molecule type" value="Genomic_DNA"/>
</dbReference>
<accession>A0ACC2ND70</accession>